<dbReference type="GO" id="GO:0043771">
    <property type="term" value="F:cytidine kinase activity"/>
    <property type="evidence" value="ECO:0007669"/>
    <property type="project" value="RHEA"/>
</dbReference>
<dbReference type="UniPathway" id="UPA00579">
    <property type="reaction ID" value="UER00640"/>
</dbReference>
<comment type="pathway">
    <text evidence="5">Pyrimidine metabolism; CTP biosynthesis via salvage pathway; CTP from cytidine: step 1/3.</text>
</comment>
<dbReference type="PRINTS" id="PR00988">
    <property type="entry name" value="URIDINKINASE"/>
</dbReference>
<dbReference type="NCBIfam" id="TIGR00235">
    <property type="entry name" value="udk"/>
    <property type="match status" value="1"/>
</dbReference>
<dbReference type="PANTHER" id="PTHR10285">
    <property type="entry name" value="URIDINE KINASE"/>
    <property type="match status" value="1"/>
</dbReference>
<keyword evidence="5" id="KW-0067">ATP-binding</keyword>
<protein>
    <recommendedName>
        <fullName evidence="5">Uridine kinase</fullName>
        <ecNumber evidence="5">2.7.1.48</ecNumber>
    </recommendedName>
</protein>
<dbReference type="UniPathway" id="UPA00574">
    <property type="reaction ID" value="UER00637"/>
</dbReference>
<comment type="similarity">
    <text evidence="5">Belongs to the uridine kinase family.</text>
</comment>
<dbReference type="InterPro" id="IPR000764">
    <property type="entry name" value="Uridine_kinase-like"/>
</dbReference>
<comment type="catalytic activity">
    <reaction evidence="5">
        <text>cytidine + ATP = CMP + ADP + H(+)</text>
        <dbReference type="Rhea" id="RHEA:24674"/>
        <dbReference type="ChEBI" id="CHEBI:15378"/>
        <dbReference type="ChEBI" id="CHEBI:17562"/>
        <dbReference type="ChEBI" id="CHEBI:30616"/>
        <dbReference type="ChEBI" id="CHEBI:60377"/>
        <dbReference type="ChEBI" id="CHEBI:456216"/>
        <dbReference type="EC" id="2.7.1.48"/>
    </reaction>
</comment>
<dbReference type="Gene3D" id="3.40.50.300">
    <property type="entry name" value="P-loop containing nucleotide triphosphate hydrolases"/>
    <property type="match status" value="1"/>
</dbReference>
<comment type="caution">
    <text evidence="7">The sequence shown here is derived from an EMBL/GenBank/DDBJ whole genome shotgun (WGS) entry which is preliminary data.</text>
</comment>
<dbReference type="GO" id="GO:0044211">
    <property type="term" value="P:CTP salvage"/>
    <property type="evidence" value="ECO:0007669"/>
    <property type="project" value="UniProtKB-UniPathway"/>
</dbReference>
<feature type="domain" description="Phosphoribulokinase/uridine kinase" evidence="6">
    <location>
        <begin position="9"/>
        <end position="194"/>
    </location>
</feature>
<dbReference type="NCBIfam" id="NF004018">
    <property type="entry name" value="PRK05480.1"/>
    <property type="match status" value="1"/>
</dbReference>
<evidence type="ECO:0000256" key="3">
    <source>
        <dbReference type="ARBA" id="ARBA00022741"/>
    </source>
</evidence>
<evidence type="ECO:0000256" key="1">
    <source>
        <dbReference type="ARBA" id="ARBA00004690"/>
    </source>
</evidence>
<dbReference type="EMBL" id="JMCC02000119">
    <property type="protein sequence ID" value="KIG12788.1"/>
    <property type="molecule type" value="Genomic_DNA"/>
</dbReference>
<dbReference type="InterPro" id="IPR027417">
    <property type="entry name" value="P-loop_NTPase"/>
</dbReference>
<dbReference type="RefSeq" id="WP_240480396.1">
    <property type="nucleotide sequence ID" value="NZ_JMCC02000119.1"/>
</dbReference>
<comment type="catalytic activity">
    <reaction evidence="5">
        <text>uridine + ATP = UMP + ADP + H(+)</text>
        <dbReference type="Rhea" id="RHEA:16825"/>
        <dbReference type="ChEBI" id="CHEBI:15378"/>
        <dbReference type="ChEBI" id="CHEBI:16704"/>
        <dbReference type="ChEBI" id="CHEBI:30616"/>
        <dbReference type="ChEBI" id="CHEBI:57865"/>
        <dbReference type="ChEBI" id="CHEBI:456216"/>
        <dbReference type="EC" id="2.7.1.48"/>
    </reaction>
</comment>
<keyword evidence="5" id="KW-0963">Cytoplasm</keyword>
<accession>A0A0C1ZP35</accession>
<dbReference type="GO" id="GO:0005524">
    <property type="term" value="F:ATP binding"/>
    <property type="evidence" value="ECO:0007669"/>
    <property type="project" value="UniProtKB-KW"/>
</dbReference>
<keyword evidence="2 5" id="KW-0808">Transferase</keyword>
<organism evidence="7 8">
    <name type="scientific">Enhygromyxa salina</name>
    <dbReference type="NCBI Taxonomy" id="215803"/>
    <lineage>
        <taxon>Bacteria</taxon>
        <taxon>Pseudomonadati</taxon>
        <taxon>Myxococcota</taxon>
        <taxon>Polyangia</taxon>
        <taxon>Nannocystales</taxon>
        <taxon>Nannocystaceae</taxon>
        <taxon>Enhygromyxa</taxon>
    </lineage>
</organism>
<reference evidence="7 8" key="1">
    <citation type="submission" date="2014-12" db="EMBL/GenBank/DDBJ databases">
        <title>Genome assembly of Enhygromyxa salina DSM 15201.</title>
        <authorList>
            <person name="Sharma G."/>
            <person name="Subramanian S."/>
        </authorList>
    </citation>
    <scope>NUCLEOTIDE SEQUENCE [LARGE SCALE GENOMIC DNA]</scope>
    <source>
        <strain evidence="7 8">DSM 15201</strain>
    </source>
</reference>
<dbReference type="GO" id="GO:0044206">
    <property type="term" value="P:UMP salvage"/>
    <property type="evidence" value="ECO:0007669"/>
    <property type="project" value="UniProtKB-UniPathway"/>
</dbReference>
<comment type="pathway">
    <text evidence="1 5">Pyrimidine metabolism; UMP biosynthesis via salvage pathway; UMP from uridine: step 1/1.</text>
</comment>
<keyword evidence="3 5" id="KW-0547">Nucleotide-binding</keyword>
<evidence type="ECO:0000313" key="7">
    <source>
        <dbReference type="EMBL" id="KIG12788.1"/>
    </source>
</evidence>
<evidence type="ECO:0000256" key="4">
    <source>
        <dbReference type="ARBA" id="ARBA00022777"/>
    </source>
</evidence>
<dbReference type="InterPro" id="IPR006083">
    <property type="entry name" value="PRK/URK"/>
</dbReference>
<gene>
    <name evidence="7" type="ORF">DB30_01049</name>
</gene>
<dbReference type="GO" id="GO:0004849">
    <property type="term" value="F:uridine kinase activity"/>
    <property type="evidence" value="ECO:0007669"/>
    <property type="project" value="UniProtKB-EC"/>
</dbReference>
<dbReference type="SUPFAM" id="SSF52540">
    <property type="entry name" value="P-loop containing nucleoside triphosphate hydrolases"/>
    <property type="match status" value="1"/>
</dbReference>
<proteinExistence type="inferred from homology"/>
<dbReference type="AlphaFoldDB" id="A0A0C1ZP35"/>
<name>A0A0C1ZP35_9BACT</name>
<dbReference type="CDD" id="cd02023">
    <property type="entry name" value="UMPK"/>
    <property type="match status" value="1"/>
</dbReference>
<evidence type="ECO:0000259" key="6">
    <source>
        <dbReference type="Pfam" id="PF00485"/>
    </source>
</evidence>
<dbReference type="EC" id="2.7.1.48" evidence="5"/>
<sequence>MEHQRPSLVIGIAGGSGSGKSTVADALAASLPVGSVATLRHDHYYRDQPELSIEQRNRVNYDHPESLETTLLIEHLQHLKAGNSIEVPVYDFKTHRRKPTTERLDPSPVIIVEGILVFVDEHLRRELDIKIFVDTEPDIRAIRRIRRDMRQRGRDFEAVRKQYYETVRPMHVQFVEPSKRTADLIIPEGGENRVAIDVLVARLRAAV</sequence>
<dbReference type="GO" id="GO:0005737">
    <property type="term" value="C:cytoplasm"/>
    <property type="evidence" value="ECO:0007669"/>
    <property type="project" value="UniProtKB-SubCell"/>
</dbReference>
<evidence type="ECO:0000256" key="2">
    <source>
        <dbReference type="ARBA" id="ARBA00022679"/>
    </source>
</evidence>
<evidence type="ECO:0000313" key="8">
    <source>
        <dbReference type="Proteomes" id="UP000031599"/>
    </source>
</evidence>
<keyword evidence="4 5" id="KW-0418">Kinase</keyword>
<dbReference type="Proteomes" id="UP000031599">
    <property type="component" value="Unassembled WGS sequence"/>
</dbReference>
<comment type="subcellular location">
    <subcellularLocation>
        <location evidence="5">Cytoplasm</location>
    </subcellularLocation>
</comment>
<evidence type="ECO:0000256" key="5">
    <source>
        <dbReference type="RuleBase" id="RU003825"/>
    </source>
</evidence>
<dbReference type="Pfam" id="PF00485">
    <property type="entry name" value="PRK"/>
    <property type="match status" value="1"/>
</dbReference>